<evidence type="ECO:0000256" key="2">
    <source>
        <dbReference type="ARBA" id="ARBA00004496"/>
    </source>
</evidence>
<keyword evidence="6 7" id="KW-0413">Isomerase</keyword>
<dbReference type="EMBL" id="CP119919">
    <property type="protein sequence ID" value="WFD16066.1"/>
    <property type="molecule type" value="Genomic_DNA"/>
</dbReference>
<keyword evidence="9" id="KW-1185">Reference proteome</keyword>
<evidence type="ECO:0000256" key="1">
    <source>
        <dbReference type="ARBA" id="ARBA00000971"/>
    </source>
</evidence>
<keyword evidence="4 7" id="KW-0963">Cytoplasm</keyword>
<dbReference type="GO" id="GO:0005634">
    <property type="term" value="C:nucleus"/>
    <property type="evidence" value="ECO:0007669"/>
    <property type="project" value="TreeGrafter"/>
</dbReference>
<keyword evidence="5 7" id="KW-0697">Rotamase</keyword>
<evidence type="ECO:0000313" key="8">
    <source>
        <dbReference type="EMBL" id="WFD16066.1"/>
    </source>
</evidence>
<dbReference type="GO" id="GO:0000159">
    <property type="term" value="C:protein phosphatase type 2A complex"/>
    <property type="evidence" value="ECO:0007669"/>
    <property type="project" value="TreeGrafter"/>
</dbReference>
<comment type="function">
    <text evidence="7">PPIases accelerate the folding of proteins. It catalyzes the cis-trans isomerization of proline imidic peptide bonds in oligopeptides.</text>
</comment>
<dbReference type="Pfam" id="PF03095">
    <property type="entry name" value="PTPA"/>
    <property type="match status" value="1"/>
</dbReference>
<proteinExistence type="inferred from homology"/>
<sequence length="331" mass="37764">MTPLDADDPSVQAHLTRPRKCIQSDADMHIWQQSDAHHTILLFLMQLSEACVMQPTRDVVWHERETYAASDSVIDRVLALMIELDTWTDEIVPDTGPHRFGNLAFRTWGARLQERAEALLRRCLPPHLHAFITELYAYLVDAFGSFVRIDYGTGHELHMVAWLAYLYRLGALSEEGAEARIALEVIPAYLRVVWHLQDRYTLEPAGSHGVWGLDDFHFVPYILGAAQLRDTTMSPLQMADLSLYPHARMREPRVGPRLSPRDTIMYIAPTHTSPMPNMYTSSLARIHSLKRGPFSEHSPLLFDISRNVPTWPKVHAGMLKMYDADTLFLVA</sequence>
<comment type="subcellular location">
    <subcellularLocation>
        <location evidence="2 7">Cytoplasm</location>
    </subcellularLocation>
</comment>
<dbReference type="Proteomes" id="UP001217582">
    <property type="component" value="Chromosome 4"/>
</dbReference>
<dbReference type="PANTHER" id="PTHR10012:SF0">
    <property type="entry name" value="SERINE_THREONINE-PROTEIN PHOSPHATASE 2A ACTIVATOR"/>
    <property type="match status" value="1"/>
</dbReference>
<accession>A0AAJ5Z031</accession>
<dbReference type="GO" id="GO:0007052">
    <property type="term" value="P:mitotic spindle organization"/>
    <property type="evidence" value="ECO:0007669"/>
    <property type="project" value="TreeGrafter"/>
</dbReference>
<name>A0AAJ5Z031_9BASI</name>
<dbReference type="GO" id="GO:0005737">
    <property type="term" value="C:cytoplasm"/>
    <property type="evidence" value="ECO:0007669"/>
    <property type="project" value="UniProtKB-SubCell"/>
</dbReference>
<evidence type="ECO:0000256" key="7">
    <source>
        <dbReference type="RuleBase" id="RU361210"/>
    </source>
</evidence>
<evidence type="ECO:0000256" key="6">
    <source>
        <dbReference type="ARBA" id="ARBA00023235"/>
    </source>
</evidence>
<dbReference type="AlphaFoldDB" id="A0AAJ5Z031"/>
<evidence type="ECO:0000256" key="4">
    <source>
        <dbReference type="ARBA" id="ARBA00022490"/>
    </source>
</evidence>
<reference evidence="8 9" key="1">
    <citation type="submission" date="2023-03" db="EMBL/GenBank/DDBJ databases">
        <title>Mating type loci evolution in Malassezia.</title>
        <authorList>
            <person name="Coelho M.A."/>
        </authorList>
    </citation>
    <scope>NUCLEOTIDE SEQUENCE [LARGE SCALE GENOMIC DNA]</scope>
    <source>
        <strain evidence="8 9">CBS 13387</strain>
    </source>
</reference>
<dbReference type="InterPro" id="IPR004327">
    <property type="entry name" value="Phstyr_phstse_ac"/>
</dbReference>
<organism evidence="8 9">
    <name type="scientific">Malassezia arunalokei</name>
    <dbReference type="NCBI Taxonomy" id="1514897"/>
    <lineage>
        <taxon>Eukaryota</taxon>
        <taxon>Fungi</taxon>
        <taxon>Dikarya</taxon>
        <taxon>Basidiomycota</taxon>
        <taxon>Ustilaginomycotina</taxon>
        <taxon>Malasseziomycetes</taxon>
        <taxon>Malasseziales</taxon>
        <taxon>Malasseziaceae</taxon>
        <taxon>Malassezia</taxon>
    </lineage>
</organism>
<dbReference type="SUPFAM" id="SSF140984">
    <property type="entry name" value="PTPA-like"/>
    <property type="match status" value="1"/>
</dbReference>
<gene>
    <name evidence="8" type="primary">RRD1</name>
    <name evidence="8" type="ORF">MARU1_002101</name>
</gene>
<evidence type="ECO:0000256" key="3">
    <source>
        <dbReference type="ARBA" id="ARBA00011019"/>
    </source>
</evidence>
<protein>
    <recommendedName>
        <fullName evidence="7">Serine/threonine-protein phosphatase 2A activator</fullName>
        <ecNumber evidence="7">5.2.1.8</ecNumber>
    </recommendedName>
    <alternativeName>
        <fullName evidence="7">Phosphotyrosyl phosphatase activator</fullName>
    </alternativeName>
</protein>
<dbReference type="EC" id="5.2.1.8" evidence="7"/>
<dbReference type="InterPro" id="IPR043170">
    <property type="entry name" value="PTPA_C_lid"/>
</dbReference>
<dbReference type="PIRSF" id="PIRSF016325">
    <property type="entry name" value="Phstyr_phstse_ac"/>
    <property type="match status" value="1"/>
</dbReference>
<evidence type="ECO:0000256" key="5">
    <source>
        <dbReference type="ARBA" id="ARBA00023110"/>
    </source>
</evidence>
<comment type="catalytic activity">
    <reaction evidence="1 7">
        <text>[protein]-peptidylproline (omega=180) = [protein]-peptidylproline (omega=0)</text>
        <dbReference type="Rhea" id="RHEA:16237"/>
        <dbReference type="Rhea" id="RHEA-COMP:10747"/>
        <dbReference type="Rhea" id="RHEA-COMP:10748"/>
        <dbReference type="ChEBI" id="CHEBI:83833"/>
        <dbReference type="ChEBI" id="CHEBI:83834"/>
        <dbReference type="EC" id="5.2.1.8"/>
    </reaction>
</comment>
<dbReference type="PANTHER" id="PTHR10012">
    <property type="entry name" value="SERINE/THREONINE-PROTEIN PHOSPHATASE 2A REGULATORY SUBUNIT B"/>
    <property type="match status" value="1"/>
</dbReference>
<dbReference type="InterPro" id="IPR037218">
    <property type="entry name" value="PTPA_sf"/>
</dbReference>
<evidence type="ECO:0000313" key="9">
    <source>
        <dbReference type="Proteomes" id="UP001217582"/>
    </source>
</evidence>
<dbReference type="Gene3D" id="1.20.120.1150">
    <property type="match status" value="1"/>
</dbReference>
<comment type="similarity">
    <text evidence="3 7">Belongs to the PTPA-type PPIase family.</text>
</comment>
<dbReference type="GO" id="GO:0003755">
    <property type="term" value="F:peptidyl-prolyl cis-trans isomerase activity"/>
    <property type="evidence" value="ECO:0007669"/>
    <property type="project" value="UniProtKB-KW"/>
</dbReference>
<dbReference type="GO" id="GO:0008160">
    <property type="term" value="F:protein tyrosine phosphatase activator activity"/>
    <property type="evidence" value="ECO:0007669"/>
    <property type="project" value="TreeGrafter"/>
</dbReference>